<dbReference type="AlphaFoldDB" id="A0A830EDZ3"/>
<keyword evidence="2" id="KW-1185">Reference proteome</keyword>
<reference evidence="1" key="2">
    <citation type="submission" date="2020-09" db="EMBL/GenBank/DDBJ databases">
        <authorList>
            <person name="Sun Q."/>
            <person name="Ohkuma M."/>
        </authorList>
    </citation>
    <scope>NUCLEOTIDE SEQUENCE</scope>
    <source>
        <strain evidence="1">JCM 14359</strain>
    </source>
</reference>
<evidence type="ECO:0000313" key="1">
    <source>
        <dbReference type="EMBL" id="GGJ16575.1"/>
    </source>
</evidence>
<comment type="caution">
    <text evidence="1">The sequence shown here is derived from an EMBL/GenBank/DDBJ whole genome shotgun (WGS) entry which is preliminary data.</text>
</comment>
<organism evidence="1 2">
    <name type="scientific">Halobellus salinus</name>
    <dbReference type="NCBI Taxonomy" id="931585"/>
    <lineage>
        <taxon>Archaea</taxon>
        <taxon>Methanobacteriati</taxon>
        <taxon>Methanobacteriota</taxon>
        <taxon>Stenosarchaea group</taxon>
        <taxon>Halobacteria</taxon>
        <taxon>Halobacteriales</taxon>
        <taxon>Haloferacaceae</taxon>
        <taxon>Halobellus</taxon>
    </lineage>
</organism>
<proteinExistence type="predicted"/>
<dbReference type="EMBL" id="BMOC01000027">
    <property type="protein sequence ID" value="GGJ16575.1"/>
    <property type="molecule type" value="Genomic_DNA"/>
</dbReference>
<reference evidence="1" key="1">
    <citation type="journal article" date="2014" name="Int. J. Syst. Evol. Microbiol.">
        <title>Complete genome sequence of Corynebacterium casei LMG S-19264T (=DSM 44701T), isolated from a smear-ripened cheese.</title>
        <authorList>
            <consortium name="US DOE Joint Genome Institute (JGI-PGF)"/>
            <person name="Walter F."/>
            <person name="Albersmeier A."/>
            <person name="Kalinowski J."/>
            <person name="Ruckert C."/>
        </authorList>
    </citation>
    <scope>NUCLEOTIDE SEQUENCE</scope>
    <source>
        <strain evidence="1">JCM 14359</strain>
    </source>
</reference>
<protein>
    <recommendedName>
        <fullName evidence="3">Transposase</fullName>
    </recommendedName>
</protein>
<gene>
    <name evidence="1" type="ORF">GCM10008995_28070</name>
</gene>
<evidence type="ECO:0000313" key="2">
    <source>
        <dbReference type="Proteomes" id="UP000653099"/>
    </source>
</evidence>
<dbReference type="Proteomes" id="UP000653099">
    <property type="component" value="Unassembled WGS sequence"/>
</dbReference>
<name>A0A830EDZ3_9EURY</name>
<accession>A0A830EDZ3</accession>
<sequence length="172" mass="19742">MGSLRRLAMLCRDLAKQHVDDPDVPAAPDGADGYAKWTQIALILFRVELEKSLRETEDYLDEMPGILAVFDLDEAPHHSSVCRWEDEYRMRELRRLLRASAEQAGRSGEAAVDASGFQRDQTSYHYRDRANYSLQSMKTTILIDVNSLAIKDVHFTTRKAWDGHIGMQVFRR</sequence>
<evidence type="ECO:0008006" key="3">
    <source>
        <dbReference type="Google" id="ProtNLM"/>
    </source>
</evidence>